<organism evidence="10 11">
    <name type="scientific">Pelagirhabdus alkalitolerans</name>
    <dbReference type="NCBI Taxonomy" id="1612202"/>
    <lineage>
        <taxon>Bacteria</taxon>
        <taxon>Bacillati</taxon>
        <taxon>Bacillota</taxon>
        <taxon>Bacilli</taxon>
        <taxon>Bacillales</taxon>
        <taxon>Bacillaceae</taxon>
        <taxon>Pelagirhabdus</taxon>
    </lineage>
</organism>
<evidence type="ECO:0000256" key="7">
    <source>
        <dbReference type="ARBA" id="ARBA00023136"/>
    </source>
</evidence>
<keyword evidence="6" id="KW-1278">Translocase</keyword>
<dbReference type="GO" id="GO:0015087">
    <property type="term" value="F:cobalt ion transmembrane transporter activity"/>
    <property type="evidence" value="ECO:0007669"/>
    <property type="project" value="UniProtKB-ARBA"/>
</dbReference>
<evidence type="ECO:0000256" key="5">
    <source>
        <dbReference type="ARBA" id="ARBA00022840"/>
    </source>
</evidence>
<keyword evidence="11" id="KW-1185">Reference proteome</keyword>
<comment type="subcellular location">
    <subcellularLocation>
        <location evidence="1 8">Cell membrane</location>
        <topology evidence="1 8">Peripheral membrane protein</topology>
    </subcellularLocation>
</comment>
<dbReference type="GO" id="GO:0043190">
    <property type="term" value="C:ATP-binding cassette (ABC) transporter complex"/>
    <property type="evidence" value="ECO:0007669"/>
    <property type="project" value="TreeGrafter"/>
</dbReference>
<evidence type="ECO:0000256" key="8">
    <source>
        <dbReference type="RuleBase" id="RU365104"/>
    </source>
</evidence>
<evidence type="ECO:0000256" key="4">
    <source>
        <dbReference type="ARBA" id="ARBA00022741"/>
    </source>
</evidence>
<accession>A0A1G6MJ09</accession>
<keyword evidence="4 8" id="KW-0547">Nucleotide-binding</keyword>
<reference evidence="11" key="1">
    <citation type="submission" date="2016-09" db="EMBL/GenBank/DDBJ databases">
        <authorList>
            <person name="Varghese N."/>
            <person name="Submissions S."/>
        </authorList>
    </citation>
    <scope>NUCLEOTIDE SEQUENCE [LARGE SCALE GENOMIC DNA]</scope>
    <source>
        <strain evidence="11">S5</strain>
    </source>
</reference>
<dbReference type="AlphaFoldDB" id="A0A1G6MJ09"/>
<dbReference type="Gene3D" id="3.40.50.300">
    <property type="entry name" value="P-loop containing nucleotide triphosphate hydrolases"/>
    <property type="match status" value="1"/>
</dbReference>
<evidence type="ECO:0000259" key="9">
    <source>
        <dbReference type="PROSITE" id="PS50893"/>
    </source>
</evidence>
<protein>
    <recommendedName>
        <fullName evidence="8">Energy-coupling factor transporter ATP-binding protein EcfA2</fullName>
        <ecNumber evidence="8">7.-.-.-</ecNumber>
    </recommendedName>
</protein>
<dbReference type="InterPro" id="IPR017871">
    <property type="entry name" value="ABC_transporter-like_CS"/>
</dbReference>
<dbReference type="PROSITE" id="PS00211">
    <property type="entry name" value="ABC_TRANSPORTER_1"/>
    <property type="match status" value="1"/>
</dbReference>
<dbReference type="Proteomes" id="UP000242949">
    <property type="component" value="Unassembled WGS sequence"/>
</dbReference>
<comment type="function">
    <text evidence="8">ATP-binding (A) component of a common energy-coupling factor (ECF) ABC-transporter complex.</text>
</comment>
<comment type="similarity">
    <text evidence="8">Belongs to the ABC transporter superfamily. Energy-coupling factor EcfA family.</text>
</comment>
<evidence type="ECO:0000313" key="11">
    <source>
        <dbReference type="Proteomes" id="UP000242949"/>
    </source>
</evidence>
<evidence type="ECO:0000256" key="1">
    <source>
        <dbReference type="ARBA" id="ARBA00004202"/>
    </source>
</evidence>
<sequence>MQINFNRVYADYQLGPIRSKNVVDGISLELAKNTFTAVVGHTGAGKSSLLKLLNGLLLPTDGEVSVGDLTIDKNGKKKTLNKVRKRVGMVFQFPERQLFAETVEQDIAFGPKNFGFSKEEITQLVDQSLKQVGLTPDILPKSPFSLSGGQKRRVAIAGIIATKPDVLVLDEPGAGLDPEGKQEILAMLRTLHDTHDSTTILVTHDMNDVVTYCDNVLVMEKGQVTTHQTVRGLFSNQNEIDRLGIGLPEPLRLQRLIEEHTGRVFPHVCLTQQELKDQLLEGAHL</sequence>
<dbReference type="InterPro" id="IPR003439">
    <property type="entry name" value="ABC_transporter-like_ATP-bd"/>
</dbReference>
<comment type="subunit">
    <text evidence="8">Forms a stable energy-coupling factor (ECF) transporter complex composed of 2 membrane-embedded substrate-binding proteins (S component), 2 ATP-binding proteins (A component) and 2 transmembrane proteins (T component).</text>
</comment>
<dbReference type="InterPro" id="IPR015856">
    <property type="entry name" value="ABC_transpr_CbiO/EcfA_su"/>
</dbReference>
<keyword evidence="5 8" id="KW-0067">ATP-binding</keyword>
<dbReference type="GO" id="GO:0042626">
    <property type="term" value="F:ATPase-coupled transmembrane transporter activity"/>
    <property type="evidence" value="ECO:0007669"/>
    <property type="project" value="TreeGrafter"/>
</dbReference>
<dbReference type="NCBIfam" id="TIGR04521">
    <property type="entry name" value="ECF_ATPase_2"/>
    <property type="match status" value="1"/>
</dbReference>
<keyword evidence="7 8" id="KW-0472">Membrane</keyword>
<dbReference type="FunFam" id="3.40.50.300:FF:000224">
    <property type="entry name" value="Energy-coupling factor transporter ATP-binding protein EcfA"/>
    <property type="match status" value="1"/>
</dbReference>
<keyword evidence="3 8" id="KW-1003">Cell membrane</keyword>
<gene>
    <name evidence="10" type="ORF">SAMN05421734_11119</name>
</gene>
<dbReference type="EC" id="7.-.-.-" evidence="8"/>
<dbReference type="STRING" id="1612202.SAMN05421734_11119"/>
<dbReference type="InterPro" id="IPR030946">
    <property type="entry name" value="EcfA2"/>
</dbReference>
<dbReference type="SMART" id="SM00382">
    <property type="entry name" value="AAA"/>
    <property type="match status" value="1"/>
</dbReference>
<dbReference type="InterPro" id="IPR027417">
    <property type="entry name" value="P-loop_NTPase"/>
</dbReference>
<dbReference type="PROSITE" id="PS50893">
    <property type="entry name" value="ABC_TRANSPORTER_2"/>
    <property type="match status" value="1"/>
</dbReference>
<dbReference type="RefSeq" id="WP_090796931.1">
    <property type="nucleotide sequence ID" value="NZ_FMYI01000011.1"/>
</dbReference>
<dbReference type="PANTHER" id="PTHR43553:SF27">
    <property type="entry name" value="ENERGY-COUPLING FACTOR TRANSPORTER ATP-BINDING PROTEIN ECFA2"/>
    <property type="match status" value="1"/>
</dbReference>
<evidence type="ECO:0000313" key="10">
    <source>
        <dbReference type="EMBL" id="SDC54945.1"/>
    </source>
</evidence>
<dbReference type="GO" id="GO:0005524">
    <property type="term" value="F:ATP binding"/>
    <property type="evidence" value="ECO:0007669"/>
    <property type="project" value="UniProtKB-UniRule"/>
</dbReference>
<keyword evidence="2 8" id="KW-0813">Transport</keyword>
<dbReference type="SUPFAM" id="SSF52540">
    <property type="entry name" value="P-loop containing nucleoside triphosphate hydrolases"/>
    <property type="match status" value="1"/>
</dbReference>
<proteinExistence type="inferred from homology"/>
<dbReference type="EMBL" id="FMYI01000011">
    <property type="protein sequence ID" value="SDC54945.1"/>
    <property type="molecule type" value="Genomic_DNA"/>
</dbReference>
<evidence type="ECO:0000256" key="2">
    <source>
        <dbReference type="ARBA" id="ARBA00022448"/>
    </source>
</evidence>
<dbReference type="GO" id="GO:0016887">
    <property type="term" value="F:ATP hydrolysis activity"/>
    <property type="evidence" value="ECO:0007669"/>
    <property type="project" value="InterPro"/>
</dbReference>
<dbReference type="CDD" id="cd03225">
    <property type="entry name" value="ABC_cobalt_CbiO_domain1"/>
    <property type="match status" value="1"/>
</dbReference>
<dbReference type="InterPro" id="IPR050095">
    <property type="entry name" value="ECF_ABC_transporter_ATP-bd"/>
</dbReference>
<feature type="domain" description="ABC transporter" evidence="9">
    <location>
        <begin position="3"/>
        <end position="246"/>
    </location>
</feature>
<dbReference type="PANTHER" id="PTHR43553">
    <property type="entry name" value="HEAVY METAL TRANSPORTER"/>
    <property type="match status" value="1"/>
</dbReference>
<evidence type="ECO:0000256" key="6">
    <source>
        <dbReference type="ARBA" id="ARBA00022967"/>
    </source>
</evidence>
<dbReference type="Pfam" id="PF00005">
    <property type="entry name" value="ABC_tran"/>
    <property type="match status" value="1"/>
</dbReference>
<name>A0A1G6MJ09_9BACI</name>
<dbReference type="InterPro" id="IPR003593">
    <property type="entry name" value="AAA+_ATPase"/>
</dbReference>
<evidence type="ECO:0000256" key="3">
    <source>
        <dbReference type="ARBA" id="ARBA00022475"/>
    </source>
</evidence>
<dbReference type="OrthoDB" id="9784332at2"/>